<dbReference type="Pfam" id="PF00005">
    <property type="entry name" value="ABC_tran"/>
    <property type="match status" value="1"/>
</dbReference>
<dbReference type="InterPro" id="IPR027417">
    <property type="entry name" value="P-loop_NTPase"/>
</dbReference>
<sequence>MAEVLRVEGLKVYYSSGGRVVKAVDGVGFKVGEAETLGLVGESGCGKTSTGLALMRMLPGNVSHFEGKAFLHGVDVFSLNAKKFDGEIRWKVISMVFQGAMNSFNPVLRIGDQVAEPLVFKEGLKLEEALKAVRRLFKQVGLSEEVADRYPHELSGGMKQRAMIAMALVMNPKLVILDEPTSALDVSIQTQVMNLLKRLKRELGLSMIFITHDLALVSDIADSVAVMYAGEVVEYGSSDDVLALPQHPYTQMLLKSIPRLRGPRTIEYIPGAPPDLSNPPPGCRFHPRCPQVFDRCVNQKPSDVEAGGSVVKCWLYALDK</sequence>
<accession>A0A7J3VS32</accession>
<keyword evidence="6 10" id="KW-0067">ATP-binding</keyword>
<evidence type="ECO:0000256" key="5">
    <source>
        <dbReference type="ARBA" id="ARBA00022741"/>
    </source>
</evidence>
<dbReference type="InterPro" id="IPR017871">
    <property type="entry name" value="ABC_transporter-like_CS"/>
</dbReference>
<keyword evidence="8" id="KW-0472">Membrane</keyword>
<dbReference type="SMART" id="SM00382">
    <property type="entry name" value="AAA"/>
    <property type="match status" value="1"/>
</dbReference>
<evidence type="ECO:0000259" key="9">
    <source>
        <dbReference type="PROSITE" id="PS50893"/>
    </source>
</evidence>
<dbReference type="NCBIfam" id="TIGR01727">
    <property type="entry name" value="oligo_HPY"/>
    <property type="match status" value="1"/>
</dbReference>
<dbReference type="InterPro" id="IPR003593">
    <property type="entry name" value="AAA+_ATPase"/>
</dbReference>
<evidence type="ECO:0000256" key="8">
    <source>
        <dbReference type="ARBA" id="ARBA00023136"/>
    </source>
</evidence>
<reference evidence="10" key="1">
    <citation type="journal article" date="2020" name="mSystems">
        <title>Genome- and Community-Level Interaction Insights into Carbon Utilization and Element Cycling Functions of Hydrothermarchaeota in Hydrothermal Sediment.</title>
        <authorList>
            <person name="Zhou Z."/>
            <person name="Liu Y."/>
            <person name="Xu W."/>
            <person name="Pan J."/>
            <person name="Luo Z.H."/>
            <person name="Li M."/>
        </authorList>
    </citation>
    <scope>NUCLEOTIDE SEQUENCE [LARGE SCALE GENOMIC DNA]</scope>
    <source>
        <strain evidence="10">SpSt-1074</strain>
    </source>
</reference>
<keyword evidence="4" id="KW-0997">Cell inner membrane</keyword>
<evidence type="ECO:0000256" key="2">
    <source>
        <dbReference type="ARBA" id="ARBA00022448"/>
    </source>
</evidence>
<dbReference type="GO" id="GO:0016887">
    <property type="term" value="F:ATP hydrolysis activity"/>
    <property type="evidence" value="ECO:0007669"/>
    <property type="project" value="InterPro"/>
</dbReference>
<dbReference type="GO" id="GO:0015833">
    <property type="term" value="P:peptide transport"/>
    <property type="evidence" value="ECO:0007669"/>
    <property type="project" value="InterPro"/>
</dbReference>
<keyword evidence="5" id="KW-0547">Nucleotide-binding</keyword>
<evidence type="ECO:0000256" key="3">
    <source>
        <dbReference type="ARBA" id="ARBA00022475"/>
    </source>
</evidence>
<dbReference type="AlphaFoldDB" id="A0A7J3VS32"/>
<name>A0A7J3VS32_CALS0</name>
<keyword evidence="3" id="KW-1003">Cell membrane</keyword>
<dbReference type="PROSITE" id="PS50893">
    <property type="entry name" value="ABC_TRANSPORTER_2"/>
    <property type="match status" value="1"/>
</dbReference>
<dbReference type="InterPro" id="IPR050388">
    <property type="entry name" value="ABC_Ni/Peptide_Import"/>
</dbReference>
<evidence type="ECO:0000256" key="6">
    <source>
        <dbReference type="ARBA" id="ARBA00022840"/>
    </source>
</evidence>
<dbReference type="EMBL" id="DRXH01000008">
    <property type="protein sequence ID" value="HHM43702.1"/>
    <property type="molecule type" value="Genomic_DNA"/>
</dbReference>
<dbReference type="InterPro" id="IPR003439">
    <property type="entry name" value="ABC_transporter-like_ATP-bd"/>
</dbReference>
<feature type="domain" description="ABC transporter" evidence="9">
    <location>
        <begin position="5"/>
        <end position="254"/>
    </location>
</feature>
<dbReference type="Gene3D" id="3.40.50.300">
    <property type="entry name" value="P-loop containing nucleotide triphosphate hydrolases"/>
    <property type="match status" value="1"/>
</dbReference>
<dbReference type="PROSITE" id="PS00211">
    <property type="entry name" value="ABC_TRANSPORTER_1"/>
    <property type="match status" value="1"/>
</dbReference>
<keyword evidence="7" id="KW-1278">Translocase</keyword>
<keyword evidence="2" id="KW-0813">Transport</keyword>
<evidence type="ECO:0000256" key="4">
    <source>
        <dbReference type="ARBA" id="ARBA00022519"/>
    </source>
</evidence>
<evidence type="ECO:0000256" key="1">
    <source>
        <dbReference type="ARBA" id="ARBA00004202"/>
    </source>
</evidence>
<dbReference type="SUPFAM" id="SSF52540">
    <property type="entry name" value="P-loop containing nucleoside triphosphate hydrolases"/>
    <property type="match status" value="1"/>
</dbReference>
<evidence type="ECO:0000256" key="7">
    <source>
        <dbReference type="ARBA" id="ARBA00022967"/>
    </source>
</evidence>
<comment type="caution">
    <text evidence="10">The sequence shown here is derived from an EMBL/GenBank/DDBJ whole genome shotgun (WGS) entry which is preliminary data.</text>
</comment>
<organism evidence="10">
    <name type="scientific">Caldiarchaeum subterraneum</name>
    <dbReference type="NCBI Taxonomy" id="311458"/>
    <lineage>
        <taxon>Archaea</taxon>
        <taxon>Nitrososphaerota</taxon>
        <taxon>Candidatus Caldarchaeales</taxon>
        <taxon>Candidatus Caldarchaeaceae</taxon>
        <taxon>Candidatus Caldarchaeum</taxon>
    </lineage>
</organism>
<evidence type="ECO:0000313" key="10">
    <source>
        <dbReference type="EMBL" id="HHM43702.1"/>
    </source>
</evidence>
<dbReference type="PANTHER" id="PTHR43297">
    <property type="entry name" value="OLIGOPEPTIDE TRANSPORT ATP-BINDING PROTEIN APPD"/>
    <property type="match status" value="1"/>
</dbReference>
<dbReference type="PANTHER" id="PTHR43297:SF14">
    <property type="entry name" value="ATPASE AAA-TYPE CORE DOMAIN-CONTAINING PROTEIN"/>
    <property type="match status" value="1"/>
</dbReference>
<dbReference type="Pfam" id="PF08352">
    <property type="entry name" value="oligo_HPY"/>
    <property type="match status" value="1"/>
</dbReference>
<protein>
    <submittedName>
        <fullName evidence="10">ABC transporter ATP-binding protein</fullName>
    </submittedName>
</protein>
<dbReference type="GO" id="GO:0005524">
    <property type="term" value="F:ATP binding"/>
    <property type="evidence" value="ECO:0007669"/>
    <property type="project" value="UniProtKB-KW"/>
</dbReference>
<dbReference type="GO" id="GO:0005886">
    <property type="term" value="C:plasma membrane"/>
    <property type="evidence" value="ECO:0007669"/>
    <property type="project" value="UniProtKB-SubCell"/>
</dbReference>
<dbReference type="CDD" id="cd03257">
    <property type="entry name" value="ABC_NikE_OppD_transporters"/>
    <property type="match status" value="1"/>
</dbReference>
<dbReference type="FunFam" id="3.40.50.300:FF:000016">
    <property type="entry name" value="Oligopeptide ABC transporter ATP-binding component"/>
    <property type="match status" value="1"/>
</dbReference>
<comment type="subcellular location">
    <subcellularLocation>
        <location evidence="1">Cell membrane</location>
        <topology evidence="1">Peripheral membrane protein</topology>
    </subcellularLocation>
</comment>
<gene>
    <name evidence="10" type="ORF">ENM31_00185</name>
</gene>
<dbReference type="InterPro" id="IPR013563">
    <property type="entry name" value="Oligopep_ABC_C"/>
</dbReference>
<proteinExistence type="predicted"/>